<proteinExistence type="predicted"/>
<feature type="domain" description="Retrovirus-related Pol polyprotein from transposon TNT 1-94-like beta-barrel" evidence="6">
    <location>
        <begin position="1"/>
        <end position="66"/>
    </location>
</feature>
<dbReference type="InterPro" id="IPR025724">
    <property type="entry name" value="GAG-pre-integrase_dom"/>
</dbReference>
<evidence type="ECO:0000313" key="7">
    <source>
        <dbReference type="EMBL" id="GAA0164082.1"/>
    </source>
</evidence>
<evidence type="ECO:0000259" key="6">
    <source>
        <dbReference type="Pfam" id="PF22936"/>
    </source>
</evidence>
<dbReference type="InterPro" id="IPR039537">
    <property type="entry name" value="Retrotran_Ty1/copia-like"/>
</dbReference>
<evidence type="ECO:0000256" key="2">
    <source>
        <dbReference type="ARBA" id="ARBA00022723"/>
    </source>
</evidence>
<dbReference type="GO" id="GO:0006508">
    <property type="term" value="P:proteolysis"/>
    <property type="evidence" value="ECO:0007669"/>
    <property type="project" value="UniProtKB-KW"/>
</dbReference>
<evidence type="ECO:0000256" key="3">
    <source>
        <dbReference type="ARBA" id="ARBA00022801"/>
    </source>
</evidence>
<dbReference type="Pfam" id="PF13976">
    <property type="entry name" value="gag_pre-integrs"/>
    <property type="match status" value="1"/>
</dbReference>
<dbReference type="SUPFAM" id="SSF53098">
    <property type="entry name" value="Ribonuclease H-like"/>
    <property type="match status" value="1"/>
</dbReference>
<keyword evidence="7" id="KW-0675">Receptor</keyword>
<dbReference type="InterPro" id="IPR013103">
    <property type="entry name" value="RVT_2"/>
</dbReference>
<dbReference type="GO" id="GO:0008233">
    <property type="term" value="F:peptidase activity"/>
    <property type="evidence" value="ECO:0007669"/>
    <property type="project" value="UniProtKB-KW"/>
</dbReference>
<dbReference type="PANTHER" id="PTHR42648">
    <property type="entry name" value="TRANSPOSASE, PUTATIVE-RELATED"/>
    <property type="match status" value="1"/>
</dbReference>
<keyword evidence="7" id="KW-0472">Membrane</keyword>
<name>A0AAV3QPM5_LITER</name>
<protein>
    <submittedName>
        <fullName evidence="7">Transmembrane signal receptor</fullName>
    </submittedName>
</protein>
<dbReference type="Pfam" id="PF22936">
    <property type="entry name" value="Pol_BBD"/>
    <property type="match status" value="1"/>
</dbReference>
<dbReference type="EMBL" id="BAABME010004948">
    <property type="protein sequence ID" value="GAA0164082.1"/>
    <property type="molecule type" value="Genomic_DNA"/>
</dbReference>
<accession>A0AAV3QPM5</accession>
<feature type="domain" description="GAG-pre-integrase" evidence="5">
    <location>
        <begin position="87"/>
        <end position="137"/>
    </location>
</feature>
<keyword evidence="3" id="KW-0378">Hydrolase</keyword>
<keyword evidence="8" id="KW-1185">Reference proteome</keyword>
<dbReference type="Proteomes" id="UP001454036">
    <property type="component" value="Unassembled WGS sequence"/>
</dbReference>
<dbReference type="InterPro" id="IPR054722">
    <property type="entry name" value="PolX-like_BBD"/>
</dbReference>
<dbReference type="GO" id="GO:0046872">
    <property type="term" value="F:metal ion binding"/>
    <property type="evidence" value="ECO:0007669"/>
    <property type="project" value="UniProtKB-KW"/>
</dbReference>
<dbReference type="InterPro" id="IPR012337">
    <property type="entry name" value="RNaseH-like_sf"/>
</dbReference>
<evidence type="ECO:0000313" key="8">
    <source>
        <dbReference type="Proteomes" id="UP001454036"/>
    </source>
</evidence>
<keyword evidence="1" id="KW-0645">Protease</keyword>
<sequence length="424" mass="48604">MTDNKAYLPKVETIRGDYVIFGGGEKSKIVRKGSLKVEGLPELEEVLLVEGLTSNLISISQLCDNGMNVSFNKEACHVSDSSDELIITHNDAELRHKKLDHTNFRNIQQLIAKEAVRGLPHLVVKETTCGECQVGKQTKMSHQLLQQAITTKVLELLHMDLMGLMQVEIIGGKKYVYVCVDDFSRYTWVEFIREKSDTFNVFKQLALQLIRHIPNQHVNPSVNDSGIELTARIQKNHHTDNIIGHLEEGMTTRKKDRVDYRKMIGLFGETCFISKEESKDVKELVPRLDNYNVIGIKWIFKNKSDELGNVTRNKARLVAHGYTQIEGIDFEETFAPVVRLEAIRLLLALACLLKFKLYHMDVKSAFLNGIVQEEVYVEQPKGFIDGDRPDYMYRLKKALYGLKQAPRSWYDRPTIFLLKNGYTR</sequence>
<keyword evidence="7" id="KW-0812">Transmembrane</keyword>
<evidence type="ECO:0000256" key="1">
    <source>
        <dbReference type="ARBA" id="ARBA00022670"/>
    </source>
</evidence>
<dbReference type="GO" id="GO:0003676">
    <property type="term" value="F:nucleic acid binding"/>
    <property type="evidence" value="ECO:0007669"/>
    <property type="project" value="InterPro"/>
</dbReference>
<evidence type="ECO:0000259" key="4">
    <source>
        <dbReference type="Pfam" id="PF07727"/>
    </source>
</evidence>
<comment type="caution">
    <text evidence="7">The sequence shown here is derived from an EMBL/GenBank/DDBJ whole genome shotgun (WGS) entry which is preliminary data.</text>
</comment>
<dbReference type="PANTHER" id="PTHR42648:SF21">
    <property type="entry name" value="CYSTEINE-RICH RLK (RECEPTOR-LIKE PROTEIN KINASE) 8"/>
    <property type="match status" value="1"/>
</dbReference>
<gene>
    <name evidence="7" type="ORF">LIER_19801</name>
</gene>
<dbReference type="Gene3D" id="3.30.420.10">
    <property type="entry name" value="Ribonuclease H-like superfamily/Ribonuclease H"/>
    <property type="match status" value="1"/>
</dbReference>
<dbReference type="AlphaFoldDB" id="A0AAV3QPM5"/>
<feature type="domain" description="Reverse transcriptase Ty1/copia-type" evidence="4">
    <location>
        <begin position="283"/>
        <end position="422"/>
    </location>
</feature>
<dbReference type="Pfam" id="PF07727">
    <property type="entry name" value="RVT_2"/>
    <property type="match status" value="1"/>
</dbReference>
<evidence type="ECO:0000259" key="5">
    <source>
        <dbReference type="Pfam" id="PF13976"/>
    </source>
</evidence>
<keyword evidence="2" id="KW-0479">Metal-binding</keyword>
<organism evidence="7 8">
    <name type="scientific">Lithospermum erythrorhizon</name>
    <name type="common">Purple gromwell</name>
    <name type="synonym">Lithospermum officinale var. erythrorhizon</name>
    <dbReference type="NCBI Taxonomy" id="34254"/>
    <lineage>
        <taxon>Eukaryota</taxon>
        <taxon>Viridiplantae</taxon>
        <taxon>Streptophyta</taxon>
        <taxon>Embryophyta</taxon>
        <taxon>Tracheophyta</taxon>
        <taxon>Spermatophyta</taxon>
        <taxon>Magnoliopsida</taxon>
        <taxon>eudicotyledons</taxon>
        <taxon>Gunneridae</taxon>
        <taxon>Pentapetalae</taxon>
        <taxon>asterids</taxon>
        <taxon>lamiids</taxon>
        <taxon>Boraginales</taxon>
        <taxon>Boraginaceae</taxon>
        <taxon>Boraginoideae</taxon>
        <taxon>Lithospermeae</taxon>
        <taxon>Lithospermum</taxon>
    </lineage>
</organism>
<reference evidence="7 8" key="1">
    <citation type="submission" date="2024-01" db="EMBL/GenBank/DDBJ databases">
        <title>The complete chloroplast genome sequence of Lithospermum erythrorhizon: insights into the phylogenetic relationship among Boraginaceae species and the maternal lineages of purple gromwells.</title>
        <authorList>
            <person name="Okada T."/>
            <person name="Watanabe K."/>
        </authorList>
    </citation>
    <scope>NUCLEOTIDE SEQUENCE [LARGE SCALE GENOMIC DNA]</scope>
</reference>
<dbReference type="InterPro" id="IPR036397">
    <property type="entry name" value="RNaseH_sf"/>
</dbReference>